<dbReference type="VEuPathDB" id="FungiDB:H310_07260"/>
<evidence type="ECO:0000259" key="6">
    <source>
        <dbReference type="Pfam" id="PF01702"/>
    </source>
</evidence>
<dbReference type="Pfam" id="PF01702">
    <property type="entry name" value="TGT"/>
    <property type="match status" value="1"/>
</dbReference>
<feature type="binding site" evidence="5">
    <location>
        <position position="330"/>
    </location>
    <ligand>
        <name>Zn(2+)</name>
        <dbReference type="ChEBI" id="CHEBI:29105"/>
    </ligand>
</feature>
<organism evidence="7">
    <name type="scientific">Aphanomyces invadans</name>
    <dbReference type="NCBI Taxonomy" id="157072"/>
    <lineage>
        <taxon>Eukaryota</taxon>
        <taxon>Sar</taxon>
        <taxon>Stramenopiles</taxon>
        <taxon>Oomycota</taxon>
        <taxon>Saprolegniomycetes</taxon>
        <taxon>Saprolegniales</taxon>
        <taxon>Verrucalvaceae</taxon>
        <taxon>Aphanomyces</taxon>
    </lineage>
</organism>
<evidence type="ECO:0000256" key="3">
    <source>
        <dbReference type="ARBA" id="ARBA00022723"/>
    </source>
</evidence>
<comment type="subcellular location">
    <subcellularLocation>
        <location evidence="5">Cytoplasm</location>
    </subcellularLocation>
</comment>
<proteinExistence type="inferred from homology"/>
<evidence type="ECO:0000256" key="4">
    <source>
        <dbReference type="ARBA" id="ARBA00022833"/>
    </source>
</evidence>
<comment type="cofactor">
    <cofactor evidence="5">
        <name>Zn(2+)</name>
        <dbReference type="ChEBI" id="CHEBI:29105"/>
    </cofactor>
    <text evidence="5">Binds 1 zinc ion per subunit.</text>
</comment>
<dbReference type="OrthoDB" id="27601at2759"/>
<dbReference type="STRING" id="157072.A0A024U4Z6"/>
<feature type="domain" description="tRNA-guanine(15) transglycosylase-like" evidence="6">
    <location>
        <begin position="10"/>
        <end position="363"/>
    </location>
</feature>
<comment type="similarity">
    <text evidence="5">Belongs to the queuine tRNA-ribosyltransferase family. QTRT2 subfamily.</text>
</comment>
<dbReference type="InterPro" id="IPR036511">
    <property type="entry name" value="TGT-like_sf"/>
</dbReference>
<dbReference type="NCBIfam" id="TIGR00449">
    <property type="entry name" value="tgt_general"/>
    <property type="match status" value="1"/>
</dbReference>
<dbReference type="GO" id="GO:0046872">
    <property type="term" value="F:metal ion binding"/>
    <property type="evidence" value="ECO:0007669"/>
    <property type="project" value="UniProtKB-KW"/>
</dbReference>
<keyword evidence="2 5" id="KW-0819">tRNA processing</keyword>
<sequence>MARVHKLLDMPTPCYIPPTIAGNMPHLTKDNCEKLSELKLVGVNFAELFSSLTALEKSGANFADFLHLPNNSQVVFSVTDVLTMPIARNTATHRSLESTNGRKKVTPREYMTAVNTYKPSSFIALADEVDGTFGAKRQQNAMETSLLWLDECLSLREQGNPSRIFGVLCGGDVLRLRETSAVETCKRPIDGVVISGLGGCESVTFRHEVLEMYRKVVPTSLPRLLLNVGNPLDVVTAVSSGVDAFMSSYPYMISKFAYALVFWIDENSPSLHEDVGTDTKINLRDKKFDRDLRPLLPGCPCFACTHHSRAYINHLLNVHEMLANILLYMHNLHHYFEFFGAMRRHIKYGTFETYQKAFAAKYNGI</sequence>
<comment type="function">
    <text evidence="5">Non-catalytic subunit of the queuine tRNA-ribosyltransferase (TGT) that catalyzes the base-exchange of a guanine (G) residue with queuine (Q) at position 34 (anticodon wobble position) in tRNAs with GU(N) anticodons (tRNA-Asp, -Asn, -His and -Tyr), resulting in the hypermodified nucleoside queuosine (7-(((4,5-cis-dihydroxy-2-cyclopenten-1-yl)amino)methyl)-7-deazaguanosine).</text>
</comment>
<dbReference type="eggNOG" id="KOG3909">
    <property type="taxonomic scope" value="Eukaryota"/>
</dbReference>
<dbReference type="GO" id="GO:0005737">
    <property type="term" value="C:cytoplasm"/>
    <property type="evidence" value="ECO:0007669"/>
    <property type="project" value="UniProtKB-SubCell"/>
</dbReference>
<dbReference type="GO" id="GO:0006400">
    <property type="term" value="P:tRNA modification"/>
    <property type="evidence" value="ECO:0007669"/>
    <property type="project" value="InterPro"/>
</dbReference>
<dbReference type="InterPro" id="IPR028592">
    <property type="entry name" value="QTRTD1"/>
</dbReference>
<dbReference type="PANTHER" id="PTHR46064:SF1">
    <property type="entry name" value="QUEUINE TRNA-RIBOSYLTRANSFERASE ACCESSORY SUBUNIT 2"/>
    <property type="match status" value="1"/>
</dbReference>
<dbReference type="GO" id="GO:0008479">
    <property type="term" value="F:tRNA-guanosine(34) queuine transglycosylase activity"/>
    <property type="evidence" value="ECO:0007669"/>
    <property type="project" value="UniProtKB-UniRule"/>
</dbReference>
<reference evidence="7" key="1">
    <citation type="submission" date="2013-12" db="EMBL/GenBank/DDBJ databases">
        <title>The Genome Sequence of Aphanomyces invadans NJM9701.</title>
        <authorList>
            <consortium name="The Broad Institute Genomics Platform"/>
            <person name="Russ C."/>
            <person name="Tyler B."/>
            <person name="van West P."/>
            <person name="Dieguez-Uribeondo J."/>
            <person name="Young S.K."/>
            <person name="Zeng Q."/>
            <person name="Gargeya S."/>
            <person name="Fitzgerald M."/>
            <person name="Abouelleil A."/>
            <person name="Alvarado L."/>
            <person name="Chapman S.B."/>
            <person name="Gainer-Dewar J."/>
            <person name="Goldberg J."/>
            <person name="Griggs A."/>
            <person name="Gujja S."/>
            <person name="Hansen M."/>
            <person name="Howarth C."/>
            <person name="Imamovic A."/>
            <person name="Ireland A."/>
            <person name="Larimer J."/>
            <person name="McCowan C."/>
            <person name="Murphy C."/>
            <person name="Pearson M."/>
            <person name="Poon T.W."/>
            <person name="Priest M."/>
            <person name="Roberts A."/>
            <person name="Saif S."/>
            <person name="Shea T."/>
            <person name="Sykes S."/>
            <person name="Wortman J."/>
            <person name="Nusbaum C."/>
            <person name="Birren B."/>
        </authorList>
    </citation>
    <scope>NUCLEOTIDE SEQUENCE [LARGE SCALE GENOMIC DNA]</scope>
    <source>
        <strain evidence="7">NJM9701</strain>
    </source>
</reference>
<dbReference type="SUPFAM" id="SSF51713">
    <property type="entry name" value="tRNA-guanine transglycosylase"/>
    <property type="match status" value="1"/>
</dbReference>
<keyword evidence="3 5" id="KW-0479">Metal-binding</keyword>
<dbReference type="AlphaFoldDB" id="A0A024U4Z6"/>
<evidence type="ECO:0000313" key="7">
    <source>
        <dbReference type="EMBL" id="ETW00703.1"/>
    </source>
</evidence>
<feature type="binding site" evidence="5">
    <location>
        <position position="299"/>
    </location>
    <ligand>
        <name>Zn(2+)</name>
        <dbReference type="ChEBI" id="CHEBI:29105"/>
    </ligand>
</feature>
<feature type="binding site" evidence="5">
    <location>
        <position position="301"/>
    </location>
    <ligand>
        <name>Zn(2+)</name>
        <dbReference type="ChEBI" id="CHEBI:29105"/>
    </ligand>
</feature>
<dbReference type="HAMAP" id="MF_03043">
    <property type="entry name" value="QTRT2"/>
    <property type="match status" value="1"/>
</dbReference>
<gene>
    <name evidence="7" type="ORF">H310_07260</name>
</gene>
<dbReference type="GeneID" id="20084310"/>
<dbReference type="EMBL" id="KI913964">
    <property type="protein sequence ID" value="ETW00703.1"/>
    <property type="molecule type" value="Genomic_DNA"/>
</dbReference>
<feature type="binding site" evidence="5">
    <location>
        <position position="304"/>
    </location>
    <ligand>
        <name>Zn(2+)</name>
        <dbReference type="ChEBI" id="CHEBI:29105"/>
    </ligand>
</feature>
<dbReference type="InterPro" id="IPR050852">
    <property type="entry name" value="Queuine_tRNA-ribosyltrfase"/>
</dbReference>
<comment type="subunit">
    <text evidence="5">Heterodimer of a catalytic subunit and an accessory subunit.</text>
</comment>
<dbReference type="RefSeq" id="XP_008870838.1">
    <property type="nucleotide sequence ID" value="XM_008872616.1"/>
</dbReference>
<evidence type="ECO:0000256" key="2">
    <source>
        <dbReference type="ARBA" id="ARBA00022694"/>
    </source>
</evidence>
<evidence type="ECO:0000256" key="1">
    <source>
        <dbReference type="ARBA" id="ARBA00022490"/>
    </source>
</evidence>
<protein>
    <recommendedName>
        <fullName evidence="5">Queuine tRNA-ribosyltransferase accessory subunit 2</fullName>
    </recommendedName>
    <alternativeName>
        <fullName evidence="5">Queuine tRNA-ribosyltransferase domain-containing protein 1</fullName>
    </alternativeName>
</protein>
<dbReference type="PANTHER" id="PTHR46064">
    <property type="entry name" value="QUEUINE TRNA-RIBOSYLTRANSFERASE ACCESSORY SUBUNIT 2"/>
    <property type="match status" value="1"/>
</dbReference>
<accession>A0A024U4Z6</accession>
<dbReference type="InterPro" id="IPR002616">
    <property type="entry name" value="tRNA_ribo_trans-like"/>
</dbReference>
<keyword evidence="4 5" id="KW-0862">Zinc</keyword>
<evidence type="ECO:0000256" key="5">
    <source>
        <dbReference type="HAMAP-Rule" id="MF_03043"/>
    </source>
</evidence>
<dbReference type="Gene3D" id="3.20.20.105">
    <property type="entry name" value="Queuine tRNA-ribosyltransferase-like"/>
    <property type="match status" value="1"/>
</dbReference>
<name>A0A024U4Z6_9STRA</name>
<keyword evidence="1 5" id="KW-0963">Cytoplasm</keyword>